<dbReference type="AlphaFoldDB" id="A0A9E7JZC1"/>
<dbReference type="Gene3D" id="1.20.1280.50">
    <property type="match status" value="1"/>
</dbReference>
<proteinExistence type="predicted"/>
<protein>
    <recommendedName>
        <fullName evidence="3">F-box domain-containing protein</fullName>
    </recommendedName>
</protein>
<accession>A0A9E7JZC1</accession>
<keyword evidence="2" id="KW-1185">Reference proteome</keyword>
<dbReference type="Proteomes" id="UP001055439">
    <property type="component" value="Chromosome 4"/>
</dbReference>
<name>A0A9E7JZC1_9LILI</name>
<dbReference type="InterPro" id="IPR036047">
    <property type="entry name" value="F-box-like_dom_sf"/>
</dbReference>
<sequence>MIKELTEQLEEQEKNMVAIVATIPEDIIHLEILPWLTDKTLFRFKSVNKKWHYLINHDLTFAHQRSRRRGSPGFVWICDHNIDFMPINLIGEHDICEPKEASPVESFPFSSSNPSH</sequence>
<dbReference type="SUPFAM" id="SSF81383">
    <property type="entry name" value="F-box domain"/>
    <property type="match status" value="1"/>
</dbReference>
<dbReference type="OrthoDB" id="5319261at2759"/>
<reference evidence="1" key="1">
    <citation type="submission" date="2022-05" db="EMBL/GenBank/DDBJ databases">
        <title>The Musa troglodytarum L. genome provides insights into the mechanism of non-climacteric behaviour and enrichment of carotenoids.</title>
        <authorList>
            <person name="Wang J."/>
        </authorList>
    </citation>
    <scope>NUCLEOTIDE SEQUENCE</scope>
    <source>
        <tissue evidence="1">Leaf</tissue>
    </source>
</reference>
<gene>
    <name evidence="1" type="ORF">MUK42_31968</name>
</gene>
<dbReference type="EMBL" id="CP097506">
    <property type="protein sequence ID" value="URD98893.1"/>
    <property type="molecule type" value="Genomic_DNA"/>
</dbReference>
<evidence type="ECO:0000313" key="2">
    <source>
        <dbReference type="Proteomes" id="UP001055439"/>
    </source>
</evidence>
<evidence type="ECO:0008006" key="3">
    <source>
        <dbReference type="Google" id="ProtNLM"/>
    </source>
</evidence>
<evidence type="ECO:0000313" key="1">
    <source>
        <dbReference type="EMBL" id="URD98893.1"/>
    </source>
</evidence>
<organism evidence="1 2">
    <name type="scientific">Musa troglodytarum</name>
    <name type="common">fe'i banana</name>
    <dbReference type="NCBI Taxonomy" id="320322"/>
    <lineage>
        <taxon>Eukaryota</taxon>
        <taxon>Viridiplantae</taxon>
        <taxon>Streptophyta</taxon>
        <taxon>Embryophyta</taxon>
        <taxon>Tracheophyta</taxon>
        <taxon>Spermatophyta</taxon>
        <taxon>Magnoliopsida</taxon>
        <taxon>Liliopsida</taxon>
        <taxon>Zingiberales</taxon>
        <taxon>Musaceae</taxon>
        <taxon>Musa</taxon>
    </lineage>
</organism>